<comment type="caution">
    <text evidence="1">The sequence shown here is derived from an EMBL/GenBank/DDBJ whole genome shotgun (WGS) entry which is preliminary data.</text>
</comment>
<dbReference type="Proteomes" id="UP000007993">
    <property type="component" value="Unassembled WGS sequence"/>
</dbReference>
<dbReference type="PATRIC" id="fig|993517.3.peg.2871"/>
<protein>
    <submittedName>
        <fullName evidence="1">Uncharacterized protein</fullName>
    </submittedName>
</protein>
<gene>
    <name evidence="1" type="ORF">RBSH_02662</name>
</gene>
<sequence>MTNRTKRLLVIFAVLSITVCSIAGWATVKVVAWARDLPNRIVIDGDAIATTVGAAYREMYHEALQGGDTALQTQILRDQFAPAVAEHPDAAAWIRDEYRDDIILLVESEDPVVSSTASKILTSLPPVADSPSADTGG</sequence>
<evidence type="ECO:0000313" key="1">
    <source>
        <dbReference type="EMBL" id="EKK02020.1"/>
    </source>
</evidence>
<reference evidence="1 2" key="1">
    <citation type="journal article" date="2013" name="Mar. Genomics">
        <title>Expression of sulfatases in Rhodopirellula baltica and the diversity of sulfatases in the genus Rhodopirellula.</title>
        <authorList>
            <person name="Wegner C.E."/>
            <person name="Richter-Heitmann T."/>
            <person name="Klindworth A."/>
            <person name="Klockow C."/>
            <person name="Richter M."/>
            <person name="Achstetter T."/>
            <person name="Glockner F.O."/>
            <person name="Harder J."/>
        </authorList>
    </citation>
    <scope>NUCLEOTIDE SEQUENCE [LARGE SCALE GENOMIC DNA]</scope>
    <source>
        <strain evidence="1 2">SH28</strain>
    </source>
</reference>
<dbReference type="EMBL" id="AMCW01000072">
    <property type="protein sequence ID" value="EKK02020.1"/>
    <property type="molecule type" value="Genomic_DNA"/>
</dbReference>
<dbReference type="AlphaFoldDB" id="K5CE48"/>
<accession>K5CE48</accession>
<proteinExistence type="predicted"/>
<name>K5CE48_RHOBT</name>
<organism evidence="1 2">
    <name type="scientific">Rhodopirellula baltica SH28</name>
    <dbReference type="NCBI Taxonomy" id="993517"/>
    <lineage>
        <taxon>Bacteria</taxon>
        <taxon>Pseudomonadati</taxon>
        <taxon>Planctomycetota</taxon>
        <taxon>Planctomycetia</taxon>
        <taxon>Pirellulales</taxon>
        <taxon>Pirellulaceae</taxon>
        <taxon>Rhodopirellula</taxon>
    </lineage>
</organism>
<evidence type="ECO:0000313" key="2">
    <source>
        <dbReference type="Proteomes" id="UP000007993"/>
    </source>
</evidence>